<evidence type="ECO:0008006" key="3">
    <source>
        <dbReference type="Google" id="ProtNLM"/>
    </source>
</evidence>
<dbReference type="RefSeq" id="WP_164138694.1">
    <property type="nucleotide sequence ID" value="NZ_JAAGMB010000074.1"/>
</dbReference>
<gene>
    <name evidence="1" type="ORF">G3I46_03580</name>
</gene>
<evidence type="ECO:0000313" key="2">
    <source>
        <dbReference type="Proteomes" id="UP000469545"/>
    </source>
</evidence>
<reference evidence="1 2" key="1">
    <citation type="submission" date="2020-01" db="EMBL/GenBank/DDBJ databases">
        <title>Insect and environment-associated Actinomycetes.</title>
        <authorList>
            <person name="Currrie C."/>
            <person name="Chevrette M."/>
            <person name="Carlson C."/>
            <person name="Stubbendieck R."/>
            <person name="Wendt-Pienkowski E."/>
        </authorList>
    </citation>
    <scope>NUCLEOTIDE SEQUENCE [LARGE SCALE GENOMIC DNA]</scope>
    <source>
        <strain evidence="1 2">SID14172</strain>
    </source>
</reference>
<protein>
    <recommendedName>
        <fullName evidence="3">REase AHJR-like domain-containing protein</fullName>
    </recommendedName>
</protein>
<sequence length="226" mass="25087">MAWQNAMMSALRERAERLPPGWKMYTGVVGGEHLPEGFASGIREEFDAVAVGPDGGIIFEVVQQKSANSQAKIARIERIRKRLHRLSGWGVEVIVVPQASRLAQGGEIENRLQAVSELVESGESSGNREFLRAAFVLAFSVLEWTLARHFKDVPEGRPLNVRQMAEKMVSEGILSEDVYREIRELQAVRSEIVHGLSVTATIDGDTVRHIMQVAETVNAELSRVQT</sequence>
<accession>A0A6N9UH99</accession>
<organism evidence="1 2">
    <name type="scientific">Streptomyces coelicoflavus</name>
    <dbReference type="NCBI Taxonomy" id="285562"/>
    <lineage>
        <taxon>Bacteria</taxon>
        <taxon>Bacillati</taxon>
        <taxon>Actinomycetota</taxon>
        <taxon>Actinomycetes</taxon>
        <taxon>Kitasatosporales</taxon>
        <taxon>Streptomycetaceae</taxon>
        <taxon>Streptomyces</taxon>
    </lineage>
</organism>
<name>A0A6N9UH99_9ACTN</name>
<comment type="caution">
    <text evidence="1">The sequence shown here is derived from an EMBL/GenBank/DDBJ whole genome shotgun (WGS) entry which is preliminary data.</text>
</comment>
<keyword evidence="2" id="KW-1185">Reference proteome</keyword>
<dbReference type="EMBL" id="JAAGMB010000074">
    <property type="protein sequence ID" value="NEB15600.1"/>
    <property type="molecule type" value="Genomic_DNA"/>
</dbReference>
<evidence type="ECO:0000313" key="1">
    <source>
        <dbReference type="EMBL" id="NEB15600.1"/>
    </source>
</evidence>
<dbReference type="AlphaFoldDB" id="A0A6N9UH99"/>
<proteinExistence type="predicted"/>
<dbReference type="Proteomes" id="UP000469545">
    <property type="component" value="Unassembled WGS sequence"/>
</dbReference>